<evidence type="ECO:0000256" key="1">
    <source>
        <dbReference type="ARBA" id="ARBA00004571"/>
    </source>
</evidence>
<name>F8GX76_CUPNN</name>
<dbReference type="RefSeq" id="WP_013958998.1">
    <property type="nucleotide sequence ID" value="NC_015727.1"/>
</dbReference>
<dbReference type="HOGENOM" id="CLU_035981_1_0_4"/>
<protein>
    <submittedName>
        <fullName evidence="9">Uncharacterized protein</fullName>
    </submittedName>
</protein>
<dbReference type="InterPro" id="IPR005017">
    <property type="entry name" value="OMPP1/FadL/TodX"/>
</dbReference>
<sequence length="400" mass="42247">MKTPNSAVASAILAACALVAVRPAQAAVGAQANSFSPENAGMAGASIANPADTVAAADNPAGMSKVGNRYDIGMMLIISDEKNTFLSSQNKLSGLKFFPNLAGGYNRQIDDRTTVGISIYGQGAGALYDQPILPINGLSHAKALFMAEHFTPTVTRKLTDTLAVGASLDMVLAGLYTKGLVAPNGQPIAPDLSTGIVALPNHGLRSAFGVGVKVGVLWDVLPTTVSVGASYSSKVLLSRFSGYNQDVLAGSNGHIDLPEEYGVGIKWKPIPQLTLAADYLRVNWANARAFGDPNTFGYRNVHAGRFGVAYDLNSQWTVRTGFQVASNWSNSQNTLNNVLGPVTQNREISAGFTYHLDKVQDISFAIGYSLPNKVQGTGNSTGTNIDTSINFCTVQYSHRI</sequence>
<keyword evidence="4" id="KW-0812">Transmembrane</keyword>
<evidence type="ECO:0000256" key="6">
    <source>
        <dbReference type="ARBA" id="ARBA00023136"/>
    </source>
</evidence>
<dbReference type="GO" id="GO:0015483">
    <property type="term" value="F:long-chain fatty acid transporting porin activity"/>
    <property type="evidence" value="ECO:0007669"/>
    <property type="project" value="TreeGrafter"/>
</dbReference>
<evidence type="ECO:0000313" key="10">
    <source>
        <dbReference type="Proteomes" id="UP000006798"/>
    </source>
</evidence>
<dbReference type="EMBL" id="CP002879">
    <property type="protein sequence ID" value="AEI81946.1"/>
    <property type="molecule type" value="Genomic_DNA"/>
</dbReference>
<dbReference type="AlphaFoldDB" id="F8GX76"/>
<dbReference type="GO" id="GO:0009279">
    <property type="term" value="C:cell outer membrane"/>
    <property type="evidence" value="ECO:0007669"/>
    <property type="project" value="UniProtKB-SubCell"/>
</dbReference>
<organism evidence="9 10">
    <name type="scientific">Cupriavidus necator (strain ATCC 43291 / DSM 13513 / CCUG 52238 / LMG 8453 / N-1)</name>
    <name type="common">Ralstonia eutropha</name>
    <dbReference type="NCBI Taxonomy" id="1042878"/>
    <lineage>
        <taxon>Bacteria</taxon>
        <taxon>Pseudomonadati</taxon>
        <taxon>Pseudomonadota</taxon>
        <taxon>Betaproteobacteria</taxon>
        <taxon>Burkholderiales</taxon>
        <taxon>Burkholderiaceae</taxon>
        <taxon>Cupriavidus</taxon>
    </lineage>
</organism>
<accession>F8GX76</accession>
<feature type="chain" id="PRO_5003378118" evidence="8">
    <location>
        <begin position="27"/>
        <end position="400"/>
    </location>
</feature>
<dbReference type="Pfam" id="PF03349">
    <property type="entry name" value="Toluene_X"/>
    <property type="match status" value="1"/>
</dbReference>
<evidence type="ECO:0000256" key="3">
    <source>
        <dbReference type="ARBA" id="ARBA00022452"/>
    </source>
</evidence>
<gene>
    <name evidence="9" type="ordered locus">CNE_BB1p05260</name>
</gene>
<dbReference type="KEGG" id="cnc:CNE_BB1p05260"/>
<reference evidence="9 10" key="1">
    <citation type="journal article" date="2011" name="J. Bacteriol.">
        <title>Complete genome sequence of the type strain Cupriavidus necator N-1.</title>
        <authorList>
            <person name="Poehlein A."/>
            <person name="Kusian B."/>
            <person name="Friedrich B."/>
            <person name="Daniel R."/>
            <person name="Bowien B."/>
        </authorList>
    </citation>
    <scope>NUCLEOTIDE SEQUENCE [LARGE SCALE GENOMIC DNA]</scope>
    <source>
        <strain evidence="10">ATCC 43291 / DSM 13513 / CCUG 52238 / LMG 8453 / N-1</strain>
        <plasmid evidence="9 10">pBB1</plasmid>
    </source>
</reference>
<dbReference type="GeneID" id="34312340"/>
<evidence type="ECO:0000313" key="9">
    <source>
        <dbReference type="EMBL" id="AEI81946.1"/>
    </source>
</evidence>
<feature type="signal peptide" evidence="8">
    <location>
        <begin position="1"/>
        <end position="26"/>
    </location>
</feature>
<dbReference type="SUPFAM" id="SSF56935">
    <property type="entry name" value="Porins"/>
    <property type="match status" value="1"/>
</dbReference>
<keyword evidence="6" id="KW-0472">Membrane</keyword>
<keyword evidence="9" id="KW-0614">Plasmid</keyword>
<comment type="similarity">
    <text evidence="2">Belongs to the OmpP1/FadL family.</text>
</comment>
<evidence type="ECO:0000256" key="5">
    <source>
        <dbReference type="ARBA" id="ARBA00022729"/>
    </source>
</evidence>
<keyword evidence="3" id="KW-1134">Transmembrane beta strand</keyword>
<keyword evidence="5 8" id="KW-0732">Signal</keyword>
<dbReference type="Proteomes" id="UP000006798">
    <property type="component" value="Plasmid pBB1"/>
</dbReference>
<keyword evidence="7" id="KW-0998">Cell outer membrane</keyword>
<dbReference type="PANTHER" id="PTHR35093">
    <property type="entry name" value="OUTER MEMBRANE PROTEIN NMB0088-RELATED"/>
    <property type="match status" value="1"/>
</dbReference>
<dbReference type="PROSITE" id="PS51257">
    <property type="entry name" value="PROKAR_LIPOPROTEIN"/>
    <property type="match status" value="1"/>
</dbReference>
<dbReference type="Gene3D" id="2.40.160.60">
    <property type="entry name" value="Outer membrane protein transport protein (OMPP1/FadL/TodX)"/>
    <property type="match status" value="1"/>
</dbReference>
<evidence type="ECO:0000256" key="2">
    <source>
        <dbReference type="ARBA" id="ARBA00008163"/>
    </source>
</evidence>
<comment type="subcellular location">
    <subcellularLocation>
        <location evidence="1">Cell outer membrane</location>
        <topology evidence="1">Multi-pass membrane protein</topology>
    </subcellularLocation>
</comment>
<evidence type="ECO:0000256" key="7">
    <source>
        <dbReference type="ARBA" id="ARBA00023237"/>
    </source>
</evidence>
<dbReference type="PANTHER" id="PTHR35093:SF8">
    <property type="entry name" value="OUTER MEMBRANE PROTEIN NMB0088-RELATED"/>
    <property type="match status" value="1"/>
</dbReference>
<evidence type="ECO:0000256" key="8">
    <source>
        <dbReference type="SAM" id="SignalP"/>
    </source>
</evidence>
<geneLocation type="plasmid" evidence="9 10">
    <name>pBB1</name>
</geneLocation>
<proteinExistence type="inferred from homology"/>
<evidence type="ECO:0000256" key="4">
    <source>
        <dbReference type="ARBA" id="ARBA00022692"/>
    </source>
</evidence>